<protein>
    <submittedName>
        <fullName evidence="2">Uncharacterized protein</fullName>
    </submittedName>
</protein>
<dbReference type="AlphaFoldDB" id="A0A1R3HP35"/>
<proteinExistence type="predicted"/>
<dbReference type="EMBL" id="AWWV01011490">
    <property type="protein sequence ID" value="OMO72064.1"/>
    <property type="molecule type" value="Genomic_DNA"/>
</dbReference>
<comment type="caution">
    <text evidence="2">The sequence shown here is derived from an EMBL/GenBank/DDBJ whole genome shotgun (WGS) entry which is preliminary data.</text>
</comment>
<sequence length="115" mass="12813">MHQEIERMALEAVQRRLKSTRLPSRIIYPPPAAHFGSVQRPGPKVPPWLLTPAPLGQLTQPPPPSPSPSPPPPPPPTPLPSPSPSPPPPPPPSFRYRRPCDERRRNRGEYPKMEP</sequence>
<keyword evidence="3" id="KW-1185">Reference proteome</keyword>
<name>A0A1R3HP35_COCAP</name>
<dbReference type="Proteomes" id="UP000188268">
    <property type="component" value="Unassembled WGS sequence"/>
</dbReference>
<gene>
    <name evidence="2" type="ORF">CCACVL1_17973</name>
</gene>
<dbReference type="Gramene" id="OMO72064">
    <property type="protein sequence ID" value="OMO72064"/>
    <property type="gene ID" value="CCACVL1_17973"/>
</dbReference>
<feature type="compositionally biased region" description="Basic and acidic residues" evidence="1">
    <location>
        <begin position="98"/>
        <end position="115"/>
    </location>
</feature>
<feature type="region of interest" description="Disordered" evidence="1">
    <location>
        <begin position="19"/>
        <end position="115"/>
    </location>
</feature>
<dbReference type="PRINTS" id="PR01217">
    <property type="entry name" value="PRICHEXTENSN"/>
</dbReference>
<evidence type="ECO:0000313" key="3">
    <source>
        <dbReference type="Proteomes" id="UP000188268"/>
    </source>
</evidence>
<evidence type="ECO:0000256" key="1">
    <source>
        <dbReference type="SAM" id="MobiDB-lite"/>
    </source>
</evidence>
<dbReference type="OrthoDB" id="10489627at2759"/>
<feature type="compositionally biased region" description="Pro residues" evidence="1">
    <location>
        <begin position="60"/>
        <end position="93"/>
    </location>
</feature>
<reference evidence="2 3" key="1">
    <citation type="submission" date="2013-09" db="EMBL/GenBank/DDBJ databases">
        <title>Corchorus capsularis genome sequencing.</title>
        <authorList>
            <person name="Alam M."/>
            <person name="Haque M.S."/>
            <person name="Islam M.S."/>
            <person name="Emdad E.M."/>
            <person name="Islam M.M."/>
            <person name="Ahmed B."/>
            <person name="Halim A."/>
            <person name="Hossen Q.M.M."/>
            <person name="Hossain M.Z."/>
            <person name="Ahmed R."/>
            <person name="Khan M.M."/>
            <person name="Islam R."/>
            <person name="Rashid M.M."/>
            <person name="Khan S.A."/>
            <person name="Rahman M.S."/>
            <person name="Alam M."/>
        </authorList>
    </citation>
    <scope>NUCLEOTIDE SEQUENCE [LARGE SCALE GENOMIC DNA]</scope>
    <source>
        <strain evidence="3">cv. CVL-1</strain>
        <tissue evidence="2">Whole seedling</tissue>
    </source>
</reference>
<accession>A0A1R3HP35</accession>
<organism evidence="2 3">
    <name type="scientific">Corchorus capsularis</name>
    <name type="common">Jute</name>
    <dbReference type="NCBI Taxonomy" id="210143"/>
    <lineage>
        <taxon>Eukaryota</taxon>
        <taxon>Viridiplantae</taxon>
        <taxon>Streptophyta</taxon>
        <taxon>Embryophyta</taxon>
        <taxon>Tracheophyta</taxon>
        <taxon>Spermatophyta</taxon>
        <taxon>Magnoliopsida</taxon>
        <taxon>eudicotyledons</taxon>
        <taxon>Gunneridae</taxon>
        <taxon>Pentapetalae</taxon>
        <taxon>rosids</taxon>
        <taxon>malvids</taxon>
        <taxon>Malvales</taxon>
        <taxon>Malvaceae</taxon>
        <taxon>Grewioideae</taxon>
        <taxon>Apeibeae</taxon>
        <taxon>Corchorus</taxon>
    </lineage>
</organism>
<evidence type="ECO:0000313" key="2">
    <source>
        <dbReference type="EMBL" id="OMO72064.1"/>
    </source>
</evidence>